<evidence type="ECO:0000256" key="2">
    <source>
        <dbReference type="ARBA" id="ARBA00022741"/>
    </source>
</evidence>
<keyword evidence="2" id="KW-0547">Nucleotide-binding</keyword>
<dbReference type="PANTHER" id="PTHR10218">
    <property type="entry name" value="GTP-BINDING PROTEIN ALPHA SUBUNIT"/>
    <property type="match status" value="1"/>
</dbReference>
<dbReference type="GO" id="GO:0005834">
    <property type="term" value="C:heterotrimeric G-protein complex"/>
    <property type="evidence" value="ECO:0007669"/>
    <property type="project" value="TreeGrafter"/>
</dbReference>
<dbReference type="PANTHER" id="PTHR10218:SF302">
    <property type="entry name" value="GUANINE NUCLEOTIDE-BINDING PROTEIN ALPHA-5 SUBUNIT"/>
    <property type="match status" value="1"/>
</dbReference>
<dbReference type="GO" id="GO:0007188">
    <property type="term" value="P:adenylate cyclase-modulating G protein-coupled receptor signaling pathway"/>
    <property type="evidence" value="ECO:0007669"/>
    <property type="project" value="TreeGrafter"/>
</dbReference>
<dbReference type="AlphaFoldDB" id="A0AAV7Z7M8"/>
<keyword evidence="4" id="KW-0807">Transducer</keyword>
<dbReference type="SMART" id="SM00275">
    <property type="entry name" value="G_alpha"/>
    <property type="match status" value="1"/>
</dbReference>
<name>A0AAV7Z7M8_9EUKA</name>
<dbReference type="GO" id="GO:0031683">
    <property type="term" value="F:G-protein beta/gamma-subunit complex binding"/>
    <property type="evidence" value="ECO:0007669"/>
    <property type="project" value="InterPro"/>
</dbReference>
<dbReference type="FunFam" id="3.40.50.300:FF:000720">
    <property type="entry name" value="Guanine nucleotide-binding protein G(k) subunit alpha"/>
    <property type="match status" value="1"/>
</dbReference>
<dbReference type="InterPro" id="IPR027417">
    <property type="entry name" value="P-loop_NTPase"/>
</dbReference>
<dbReference type="SUPFAM" id="SSF52540">
    <property type="entry name" value="P-loop containing nucleoside triphosphate hydrolases"/>
    <property type="match status" value="1"/>
</dbReference>
<proteinExistence type="predicted"/>
<dbReference type="PRINTS" id="PR00318">
    <property type="entry name" value="GPROTEINA"/>
</dbReference>
<dbReference type="Proteomes" id="UP001146793">
    <property type="component" value="Unassembled WGS sequence"/>
</dbReference>
<organism evidence="5 6">
    <name type="scientific">Anaeramoeba flamelloides</name>
    <dbReference type="NCBI Taxonomy" id="1746091"/>
    <lineage>
        <taxon>Eukaryota</taxon>
        <taxon>Metamonada</taxon>
        <taxon>Anaeramoebidae</taxon>
        <taxon>Anaeramoeba</taxon>
    </lineage>
</organism>
<dbReference type="GO" id="GO:0005737">
    <property type="term" value="C:cytoplasm"/>
    <property type="evidence" value="ECO:0007669"/>
    <property type="project" value="TreeGrafter"/>
</dbReference>
<keyword evidence="3" id="KW-0342">GTP-binding</keyword>
<evidence type="ECO:0000313" key="6">
    <source>
        <dbReference type="Proteomes" id="UP001146793"/>
    </source>
</evidence>
<sequence length="176" mass="20881">MEFEENQNFWKKLNRLRETSSKMILNNENMETSYFGLFDVGGRRQYRRSWITCFMDLDCVLFFVNLTEYAQTLYEDNEVNRMRESLTLFENVSSNNFLQSATLILVLTHYDIFEELLSIYPLSKTFDDYIESNEKDCALNFIQDKFKSIAKKDITIVTTNLLDRQGALKVFDLMKS</sequence>
<evidence type="ECO:0000256" key="4">
    <source>
        <dbReference type="ARBA" id="ARBA00023224"/>
    </source>
</evidence>
<dbReference type="GO" id="GO:0003924">
    <property type="term" value="F:GTPase activity"/>
    <property type="evidence" value="ECO:0007669"/>
    <property type="project" value="InterPro"/>
</dbReference>
<evidence type="ECO:0000256" key="3">
    <source>
        <dbReference type="ARBA" id="ARBA00023134"/>
    </source>
</evidence>
<evidence type="ECO:0000313" key="5">
    <source>
        <dbReference type="EMBL" id="KAJ3437181.1"/>
    </source>
</evidence>
<evidence type="ECO:0000256" key="1">
    <source>
        <dbReference type="ARBA" id="ARBA00022723"/>
    </source>
</evidence>
<dbReference type="GO" id="GO:0001664">
    <property type="term" value="F:G protein-coupled receptor binding"/>
    <property type="evidence" value="ECO:0007669"/>
    <property type="project" value="TreeGrafter"/>
</dbReference>
<keyword evidence="1" id="KW-0479">Metal-binding</keyword>
<dbReference type="GO" id="GO:0005525">
    <property type="term" value="F:GTP binding"/>
    <property type="evidence" value="ECO:0007669"/>
    <property type="project" value="UniProtKB-KW"/>
</dbReference>
<gene>
    <name evidence="5" type="ORF">M0812_19254</name>
</gene>
<protein>
    <submittedName>
        <fullName evidence="5">Guanine nucleotide-binding protein g(O) subunit alpha</fullName>
    </submittedName>
</protein>
<dbReference type="InterPro" id="IPR001019">
    <property type="entry name" value="Gprotein_alpha_su"/>
</dbReference>
<dbReference type="GO" id="GO:0046872">
    <property type="term" value="F:metal ion binding"/>
    <property type="evidence" value="ECO:0007669"/>
    <property type="project" value="UniProtKB-KW"/>
</dbReference>
<comment type="caution">
    <text evidence="5">The sequence shown here is derived from an EMBL/GenBank/DDBJ whole genome shotgun (WGS) entry which is preliminary data.</text>
</comment>
<dbReference type="Pfam" id="PF00503">
    <property type="entry name" value="G-alpha"/>
    <property type="match status" value="1"/>
</dbReference>
<dbReference type="EMBL" id="JANTQA010000036">
    <property type="protein sequence ID" value="KAJ3437181.1"/>
    <property type="molecule type" value="Genomic_DNA"/>
</dbReference>
<dbReference type="Gene3D" id="3.40.50.300">
    <property type="entry name" value="P-loop containing nucleotide triphosphate hydrolases"/>
    <property type="match status" value="1"/>
</dbReference>
<dbReference type="PROSITE" id="PS51882">
    <property type="entry name" value="G_ALPHA"/>
    <property type="match status" value="1"/>
</dbReference>
<reference evidence="5" key="1">
    <citation type="submission" date="2022-08" db="EMBL/GenBank/DDBJ databases">
        <title>Novel sulphate-reducing endosymbionts in the free-living metamonad Anaeramoeba.</title>
        <authorList>
            <person name="Jerlstrom-Hultqvist J."/>
            <person name="Cepicka I."/>
            <person name="Gallot-Lavallee L."/>
            <person name="Salas-Leiva D."/>
            <person name="Curtis B.A."/>
            <person name="Zahonova K."/>
            <person name="Pipaliya S."/>
            <person name="Dacks J."/>
            <person name="Roger A.J."/>
        </authorList>
    </citation>
    <scope>NUCLEOTIDE SEQUENCE</scope>
    <source>
        <strain evidence="5">Busselton2</strain>
    </source>
</reference>
<accession>A0AAV7Z7M8</accession>